<keyword evidence="5" id="KW-0808">Transferase</keyword>
<dbReference type="Pfam" id="PF06427">
    <property type="entry name" value="UDP-g_GGTase"/>
    <property type="match status" value="1"/>
</dbReference>
<evidence type="ECO:0000256" key="10">
    <source>
        <dbReference type="SAM" id="SignalP"/>
    </source>
</evidence>
<name>F4QAX5_CACFS</name>
<proteinExistence type="inferred from homology"/>
<dbReference type="Pfam" id="PF18402">
    <property type="entry name" value="Thioredoxin_14"/>
    <property type="match status" value="1"/>
</dbReference>
<sequence length="1568" mass="178278">MYIVLVVFVTLLAATQLASAEDEHQKKSTYVALDSNWNSTPLYLEAREKVDESLYWKFIQSFNDACVKANKDSTQMTDKEVYDIIIDTSKEILGDDSAYLLEFLIADLSIRTYSPRVQTYRQLYETNSKYNNKQNEFIQLNDITLNIKDKESITTIEYDKSKENEVYSYDTIYPSTLTHSFDHITMMQEEEKDKRVVIYYADITSKDFSAVHKYLIKLYQEKKIIYVVRFYVPASTDHVRLQGYGYSLSIKSLEYKVMNDAVIQNEGGDSNTAASIPNEDVGGFNFHVLQKRHPDLTKKLTTFRSYLLAHQQQAELKMWEIQNLGLQTAQKIVTSSNPMQSLVYISQAFPSYASSLSRISVNSTLKQSIANYQKIFTEGENQLYLNDRVIDITEEFDLNPLGLSETILNELKSMMNVKKIGIESNLISKIASTFMAPNLVRFNMLPENKDVLITLNNLETDPAFSKWEKSLSDLKNEAISYSSIFKKKNLFTLVFVVDLDNADAFQTIAYAQNLANNNIPCQIAIVFKTSNSDRLRDNLTSEKIAKIFLTFRSKMGIKAATFFVNALNYYKRSYGMDQVTMQLVSSAFNTVVSQMGNNVGRLQTIVEATTYNDLLKEANDFIQQKAISVFPQIFMNGLLLDAKKSIAESINHICFEELRQVRKLYLEGIITDLDQDYYSIMMDYHATHESLLESLNPLVVPSDINPVEFRSLSPPNSNKKIEKLGQDLLAEQLHWISATGAEDEVKLISHMIVGDFDHDTTVQLAKNAMDRLQKGSPKDVRVAFVNANTKSKLGRQLTFANTVEEATSILSGVTGDSKSLDETKIENISVFSKSVLGLACQFNSYILTNGRLITVSHNEEDIFNDFFMLEKFEIGKARSVKDILPENPKVRGVELTKPRDKSNLIMTLVSVFGMQSSNTDVVRKQVPTTVTPSFRYEPKANANITPLLRFTMVVDPLCKTAQKMVSIVNSVASHYGIAVDVFLNPLQQLGELPLKSFYTYVSQLHLNFDDAGKLSKHYASGVSSNLPDNRVLALAMDTPSTWIVKPLVAKHDLDNIRLKDLGVKEPTLNALFQLEYLLLQGFAYESRIGVSPPAGLELVIDSLGTLQHQDTLVMGNGYFQLKANPGYWKLALLGRGKNIMNLLNSDSKASDTDQVHPVSYLTVATDSYRGNSIYLKLSRKAGQEHTPILPPVTDQPKNTAPQKVAEEEAEDDKGFLSSIGSLFGGNNNNKPSARVENKKLPASNETIHIFSVASGHLYERFLKIMMLSVKQNTNSPVKFWFLKNYLSPEFVEFVPYMAKQYGFEVELVTYQWPTWLRAQTERQRIIWAYKILFLDVLFPLSVNKIIFVDADQVVRADLRELWDMDLNGAAYGYTPFCNSNPDTEGFRFWKTGYWRDHLRTKPYHISALYVVDLNRFRRIYAGDQLRMTYDQLSRDPNSLANLDQDLPNYLQHNLRIHSLPQEWLWCETWCSQSSKGKAKTIDLCNNPLTKTPKLENAVRIIDEWTDLDNEAKECEKKWKLEKESKKQQVLPNPTTSETQTTTDKPTTTTIDPEQAIEAIDSASIYMDQ</sequence>
<dbReference type="PANTHER" id="PTHR11226:SF0">
    <property type="entry name" value="UDP-GLUCOSE:GLYCOPROTEIN GLUCOSYLTRANSFERASE"/>
    <property type="match status" value="1"/>
</dbReference>
<feature type="region of interest" description="Disordered" evidence="9">
    <location>
        <begin position="1185"/>
        <end position="1210"/>
    </location>
</feature>
<protein>
    <submittedName>
        <fullName evidence="16">Glycosyltransferase</fullName>
    </submittedName>
</protein>
<feature type="chain" id="PRO_5003316305" evidence="10">
    <location>
        <begin position="21"/>
        <end position="1568"/>
    </location>
</feature>
<evidence type="ECO:0000313" key="16">
    <source>
        <dbReference type="EMBL" id="EGG15034.1"/>
    </source>
</evidence>
<dbReference type="Gene3D" id="3.90.550.10">
    <property type="entry name" value="Spore Coat Polysaccharide Biosynthesis Protein SpsA, Chain A"/>
    <property type="match status" value="1"/>
</dbReference>
<dbReference type="EMBL" id="GL883026">
    <property type="protein sequence ID" value="EGG15034.1"/>
    <property type="molecule type" value="Genomic_DNA"/>
</dbReference>
<evidence type="ECO:0000256" key="5">
    <source>
        <dbReference type="ARBA" id="ARBA00022679"/>
    </source>
</evidence>
<comment type="subcellular location">
    <subcellularLocation>
        <location evidence="2">Endoplasmic reticulum lumen</location>
    </subcellularLocation>
</comment>
<dbReference type="STRING" id="1054147.F4QAX5"/>
<feature type="domain" description="UGGT thioredoxin-like" evidence="11">
    <location>
        <begin position="39"/>
        <end position="237"/>
    </location>
</feature>
<keyword evidence="7" id="KW-0256">Endoplasmic reticulum</keyword>
<feature type="domain" description="Glucosyltransferase 24 catalytic" evidence="15">
    <location>
        <begin position="1247"/>
        <end position="1513"/>
    </location>
</feature>
<keyword evidence="6 10" id="KW-0732">Signal</keyword>
<dbReference type="Pfam" id="PF18403">
    <property type="entry name" value="Thioredoxin_15"/>
    <property type="match status" value="1"/>
</dbReference>
<evidence type="ECO:0000256" key="7">
    <source>
        <dbReference type="ARBA" id="ARBA00022824"/>
    </source>
</evidence>
<gene>
    <name evidence="16" type="primary">ggtA</name>
    <name evidence="16" type="ORF">DFA_09857</name>
</gene>
<feature type="signal peptide" evidence="10">
    <location>
        <begin position="1"/>
        <end position="20"/>
    </location>
</feature>
<dbReference type="RefSeq" id="XP_004351754.1">
    <property type="nucleotide sequence ID" value="XM_004351702.1"/>
</dbReference>
<evidence type="ECO:0000256" key="1">
    <source>
        <dbReference type="ARBA" id="ARBA00001913"/>
    </source>
</evidence>
<comment type="cofactor">
    <cofactor evidence="1">
        <name>Ca(2+)</name>
        <dbReference type="ChEBI" id="CHEBI:29108"/>
    </cofactor>
</comment>
<comment type="pathway">
    <text evidence="3">Protein modification; protein glycosylation.</text>
</comment>
<evidence type="ECO:0000259" key="14">
    <source>
        <dbReference type="Pfam" id="PF18403"/>
    </source>
</evidence>
<feature type="compositionally biased region" description="Low complexity" evidence="9">
    <location>
        <begin position="1534"/>
        <end position="1549"/>
    </location>
</feature>
<reference evidence="17" key="1">
    <citation type="journal article" date="2011" name="Genome Res.">
        <title>Phylogeny-wide analysis of social amoeba genomes highlights ancient origins for complex intercellular communication.</title>
        <authorList>
            <person name="Heidel A.J."/>
            <person name="Lawal H.M."/>
            <person name="Felder M."/>
            <person name="Schilde C."/>
            <person name="Helps N.R."/>
            <person name="Tunggal B."/>
            <person name="Rivero F."/>
            <person name="John U."/>
            <person name="Schleicher M."/>
            <person name="Eichinger L."/>
            <person name="Platzer M."/>
            <person name="Noegel A.A."/>
            <person name="Schaap P."/>
            <person name="Gloeckner G."/>
        </authorList>
    </citation>
    <scope>NUCLEOTIDE SEQUENCE [LARGE SCALE GENOMIC DNA]</scope>
    <source>
        <strain evidence="17">SH3</strain>
    </source>
</reference>
<evidence type="ECO:0000256" key="4">
    <source>
        <dbReference type="ARBA" id="ARBA00006351"/>
    </source>
</evidence>
<accession>F4QAX5</accession>
<dbReference type="InterPro" id="IPR029044">
    <property type="entry name" value="Nucleotide-diphossugar_trans"/>
</dbReference>
<feature type="domain" description="UGGT thioredoxin-like" evidence="13">
    <location>
        <begin position="447"/>
        <end position="689"/>
    </location>
</feature>
<evidence type="ECO:0000256" key="3">
    <source>
        <dbReference type="ARBA" id="ARBA00004922"/>
    </source>
</evidence>
<dbReference type="InterPro" id="IPR040693">
    <property type="entry name" value="UGGT_TRXL_1"/>
</dbReference>
<dbReference type="GeneID" id="14867424"/>
<keyword evidence="8" id="KW-0325">Glycoprotein</keyword>
<dbReference type="Proteomes" id="UP000007797">
    <property type="component" value="Unassembled WGS sequence"/>
</dbReference>
<dbReference type="InterPro" id="IPR040497">
    <property type="entry name" value="Glyco_transf_24"/>
</dbReference>
<evidence type="ECO:0000256" key="9">
    <source>
        <dbReference type="SAM" id="MobiDB-lite"/>
    </source>
</evidence>
<dbReference type="Pfam" id="PF18404">
    <property type="entry name" value="Glyco_transf_24"/>
    <property type="match status" value="1"/>
</dbReference>
<dbReference type="InterPro" id="IPR040525">
    <property type="entry name" value="UGGT_TRXL_4"/>
</dbReference>
<dbReference type="SUPFAM" id="SSF53448">
    <property type="entry name" value="Nucleotide-diphospho-sugar transferases"/>
    <property type="match status" value="1"/>
</dbReference>
<dbReference type="GO" id="GO:0051082">
    <property type="term" value="F:unfolded protein binding"/>
    <property type="evidence" value="ECO:0007669"/>
    <property type="project" value="TreeGrafter"/>
</dbReference>
<dbReference type="GO" id="GO:0003980">
    <property type="term" value="F:UDP-glucose:glycoprotein glucosyltransferase activity"/>
    <property type="evidence" value="ECO:0007669"/>
    <property type="project" value="InterPro"/>
</dbReference>
<evidence type="ECO:0000313" key="17">
    <source>
        <dbReference type="Proteomes" id="UP000007797"/>
    </source>
</evidence>
<dbReference type="KEGG" id="dfa:DFA_09857"/>
<evidence type="ECO:0000259" key="15">
    <source>
        <dbReference type="Pfam" id="PF18404"/>
    </source>
</evidence>
<evidence type="ECO:0000256" key="8">
    <source>
        <dbReference type="ARBA" id="ARBA00023180"/>
    </source>
</evidence>
<dbReference type="GO" id="GO:0005788">
    <property type="term" value="C:endoplasmic reticulum lumen"/>
    <property type="evidence" value="ECO:0007669"/>
    <property type="project" value="UniProtKB-SubCell"/>
</dbReference>
<dbReference type="OrthoDB" id="27683at2759"/>
<dbReference type="InterPro" id="IPR040692">
    <property type="entry name" value="UGGT_TRXL_3"/>
</dbReference>
<evidence type="ECO:0000259" key="11">
    <source>
        <dbReference type="Pfam" id="PF18400"/>
    </source>
</evidence>
<dbReference type="InterPro" id="IPR040694">
    <property type="entry name" value="UGGT_TRXL_2"/>
</dbReference>
<keyword evidence="17" id="KW-1185">Reference proteome</keyword>
<dbReference type="GO" id="GO:0036503">
    <property type="term" value="P:ERAD pathway"/>
    <property type="evidence" value="ECO:0007669"/>
    <property type="project" value="TreeGrafter"/>
</dbReference>
<evidence type="ECO:0000259" key="12">
    <source>
        <dbReference type="Pfam" id="PF18401"/>
    </source>
</evidence>
<comment type="similarity">
    <text evidence="4">Belongs to the glycosyltransferase 8 family.</text>
</comment>
<evidence type="ECO:0000256" key="2">
    <source>
        <dbReference type="ARBA" id="ARBA00004319"/>
    </source>
</evidence>
<feature type="region of interest" description="Disordered" evidence="9">
    <location>
        <begin position="1522"/>
        <end position="1568"/>
    </location>
</feature>
<dbReference type="CDD" id="cd06432">
    <property type="entry name" value="GT8_HUGT1_C_like"/>
    <property type="match status" value="1"/>
</dbReference>
<evidence type="ECO:0000256" key="6">
    <source>
        <dbReference type="ARBA" id="ARBA00022729"/>
    </source>
</evidence>
<dbReference type="OMA" id="RQTKTRF"/>
<organism evidence="16 17">
    <name type="scientific">Cavenderia fasciculata</name>
    <name type="common">Slime mold</name>
    <name type="synonym">Dictyostelium fasciculatum</name>
    <dbReference type="NCBI Taxonomy" id="261658"/>
    <lineage>
        <taxon>Eukaryota</taxon>
        <taxon>Amoebozoa</taxon>
        <taxon>Evosea</taxon>
        <taxon>Eumycetozoa</taxon>
        <taxon>Dictyostelia</taxon>
        <taxon>Acytosteliales</taxon>
        <taxon>Cavenderiaceae</taxon>
        <taxon>Cavenderia</taxon>
    </lineage>
</organism>
<dbReference type="Pfam" id="PF18401">
    <property type="entry name" value="Thioredoxin_13"/>
    <property type="match status" value="1"/>
</dbReference>
<evidence type="ECO:0000259" key="13">
    <source>
        <dbReference type="Pfam" id="PF18402"/>
    </source>
</evidence>
<dbReference type="Pfam" id="PF18400">
    <property type="entry name" value="Thioredoxin_12"/>
    <property type="match status" value="1"/>
</dbReference>
<dbReference type="InterPro" id="IPR009448">
    <property type="entry name" value="UDP-g_GGtrans"/>
</dbReference>
<feature type="domain" description="UGGT thioredoxin-like" evidence="12">
    <location>
        <begin position="312"/>
        <end position="431"/>
    </location>
</feature>
<dbReference type="UniPathway" id="UPA00378"/>
<feature type="domain" description="UDP-glucose:glycoprotein glucosyltransferase thioredoxin-like" evidence="14">
    <location>
        <begin position="729"/>
        <end position="876"/>
    </location>
</feature>
<dbReference type="GO" id="GO:0018279">
    <property type="term" value="P:protein N-linked glycosylation via asparagine"/>
    <property type="evidence" value="ECO:0007669"/>
    <property type="project" value="TreeGrafter"/>
</dbReference>
<dbReference type="PANTHER" id="PTHR11226">
    <property type="entry name" value="UDP-GLUCOSE GLYCOPROTEIN:GLUCOSYLTRANSFERASE"/>
    <property type="match status" value="1"/>
</dbReference>